<protein>
    <submittedName>
        <fullName evidence="1">Uncharacterized protein</fullName>
    </submittedName>
</protein>
<dbReference type="AlphaFoldDB" id="A0A3S9I5G7"/>
<evidence type="ECO:0000313" key="1">
    <source>
        <dbReference type="EMBL" id="AZP19603.1"/>
    </source>
</evidence>
<sequence length="146" mass="16127">MFVGLLSAAVAITLTAVGWELTRRLRRRDQERADLTEVDRLLRRLGVRIRLLDDQDDVLTTISEDCQTLRSLKYELSGVDLPALPEVGTVLATVVDRLDAFLGTALRPHPAGTGTLTQARQQGRAAQEVLSAVRDAQDVVGRLRVR</sequence>
<reference evidence="1 2" key="1">
    <citation type="submission" date="2018-12" db="EMBL/GenBank/DDBJ databases">
        <authorList>
            <person name="Li K."/>
        </authorList>
    </citation>
    <scope>NUCLEOTIDE SEQUENCE [LARGE SCALE GENOMIC DNA]</scope>
    <source>
        <strain evidence="2">CR22</strain>
    </source>
</reference>
<dbReference type="Proteomes" id="UP000280197">
    <property type="component" value="Chromosome"/>
</dbReference>
<evidence type="ECO:0000313" key="2">
    <source>
        <dbReference type="Proteomes" id="UP000280197"/>
    </source>
</evidence>
<gene>
    <name evidence="1" type="ORF">EJC51_28170</name>
</gene>
<dbReference type="RefSeq" id="WP_126273648.1">
    <property type="nucleotide sequence ID" value="NZ_CP034463.1"/>
</dbReference>
<name>A0A3S9I5G7_9ACTN</name>
<keyword evidence="2" id="KW-1185">Reference proteome</keyword>
<dbReference type="KEGG" id="saqu:EJC51_28170"/>
<proteinExistence type="predicted"/>
<dbReference type="EMBL" id="CP034463">
    <property type="protein sequence ID" value="AZP19603.1"/>
    <property type="molecule type" value="Genomic_DNA"/>
</dbReference>
<organism evidence="1 2">
    <name type="scientific">Streptomyces aquilus</name>
    <dbReference type="NCBI Taxonomy" id="2548456"/>
    <lineage>
        <taxon>Bacteria</taxon>
        <taxon>Bacillati</taxon>
        <taxon>Actinomycetota</taxon>
        <taxon>Actinomycetes</taxon>
        <taxon>Kitasatosporales</taxon>
        <taxon>Streptomycetaceae</taxon>
        <taxon>Streptomyces</taxon>
    </lineage>
</organism>
<accession>A0A3S9I5G7</accession>